<evidence type="ECO:0000259" key="1">
    <source>
        <dbReference type="Pfam" id="PF14905"/>
    </source>
</evidence>
<dbReference type="InterPro" id="IPR041700">
    <property type="entry name" value="OMP_b-brl_3"/>
</dbReference>
<dbReference type="EMBL" id="JBBYHR010000002">
    <property type="protein sequence ID" value="MEL1243448.1"/>
    <property type="molecule type" value="Genomic_DNA"/>
</dbReference>
<name>A0ABU9HTF5_9FLAO</name>
<organism evidence="2 3">
    <name type="scientific">Flavobacterium arundinis</name>
    <dbReference type="NCBI Taxonomy" id="3139143"/>
    <lineage>
        <taxon>Bacteria</taxon>
        <taxon>Pseudomonadati</taxon>
        <taxon>Bacteroidota</taxon>
        <taxon>Flavobacteriia</taxon>
        <taxon>Flavobacteriales</taxon>
        <taxon>Flavobacteriaceae</taxon>
        <taxon>Flavobacterium</taxon>
    </lineage>
</organism>
<protein>
    <submittedName>
        <fullName evidence="2">Outer membrane beta-barrel protein</fullName>
    </submittedName>
</protein>
<evidence type="ECO:0000313" key="3">
    <source>
        <dbReference type="Proteomes" id="UP001464555"/>
    </source>
</evidence>
<reference evidence="2 3" key="1">
    <citation type="submission" date="2024-04" db="EMBL/GenBank/DDBJ databases">
        <title>Flavobacterium sp. DGU11 16S ribosomal RNA gene Genome sequencing and assembly.</title>
        <authorList>
            <person name="Park S."/>
        </authorList>
    </citation>
    <scope>NUCLEOTIDE SEQUENCE [LARGE SCALE GENOMIC DNA]</scope>
    <source>
        <strain evidence="2 3">DGU11</strain>
    </source>
</reference>
<dbReference type="Pfam" id="PF14905">
    <property type="entry name" value="OMP_b-brl_3"/>
    <property type="match status" value="1"/>
</dbReference>
<gene>
    <name evidence="2" type="ORF">AAEO56_04175</name>
</gene>
<dbReference type="RefSeq" id="WP_341695767.1">
    <property type="nucleotide sequence ID" value="NZ_JBBYHR010000002.1"/>
</dbReference>
<dbReference type="SUPFAM" id="SSF56935">
    <property type="entry name" value="Porins"/>
    <property type="match status" value="1"/>
</dbReference>
<comment type="caution">
    <text evidence="2">The sequence shown here is derived from an EMBL/GenBank/DDBJ whole genome shotgun (WGS) entry which is preliminary data.</text>
</comment>
<keyword evidence="3" id="KW-1185">Reference proteome</keyword>
<proteinExistence type="predicted"/>
<evidence type="ECO:0000313" key="2">
    <source>
        <dbReference type="EMBL" id="MEL1243448.1"/>
    </source>
</evidence>
<feature type="domain" description="Outer membrane protein beta-barrel" evidence="1">
    <location>
        <begin position="466"/>
        <end position="924"/>
    </location>
</feature>
<sequence>MHKILTFVLFFACTTFSFSQNITLKGKITDTEDFPLESATIYLTSVKDSSVIDYTISGKSGTWELKTRKISQPVFLKVSYVGLADYRQQFDSMTEDRDFGTLKLADRSTQLNELVIEGEIPPIRIKSDTLEFNASSFKVRPDANVEALLKQLPGVDIDEQGKITVNGKEVNQILVNGKPFFDKDGKIALQNLPADIINKVQVTDTKTKQEELSGQKATGDNASINLTIDEDKNKGLFGKIMGGYGSSGRYESSVLGNYFKGARKISILGSSNNINSTGFSMNEIFDNMGGGRNTSIWMNDDGGFGINGMQFGGGKGITRSNILGVNYADEWVKGFDGNASYFYTGANSENQNRTRQTNFLPVTADAQTGEMVDPSYRIESNSRTNSNQYANNFSTEFNVKIDSTATIYFAPKFVSANSKIKSDASQETRSVADERLLNDSDSYTFNESDNKGFESYFVMNKSFSSKKGRGLNVVFQNDNNTNNGTELNQSQTNKYSYTGGVQSVTADDRNQVRYNRKANDNYTAGFEYLEPVTDSMQVKVAVNYEYKNVLQDRDGFTFNNVTNGYTDRNDALSNYLTSKTNTLRPTAGFSISKDKLWFNVEAGPRISSFKNRSDYMGQAYSINKNYVLPSADLQLSYRMSKSRSLWIGYSYDVNFPEPNEILPVEDISNPLYTTIGNPNIDPQKYHNLNLSYRDFDYATRSGYSFWAGGNYNENEVMAYTLIDESAKSTTTYRNISGTYYSWFGGNWSKSIKKEGHTYRFSLGINGNYNVGKGFLNTELYDSKTLRITPRANFTYEYGELLTINPSYSFTYNQTDYSSNYPVSQASNVVHKINLQTTSYWPKHVVFGNDFGYTYNSQIADGFKKDFFLWNSSLGYNFLKDNLLFKVKVYDLLNQNIGTSRTINATSIRDEQNIVLKRYVMFSLTLKLDKFGTKKKEDTGSPFWWF</sequence>
<accession>A0ABU9HTF5</accession>
<dbReference type="Proteomes" id="UP001464555">
    <property type="component" value="Unassembled WGS sequence"/>
</dbReference>